<dbReference type="OrthoDB" id="9781413at2"/>
<evidence type="ECO:0000256" key="5">
    <source>
        <dbReference type="ARBA" id="ARBA00034778"/>
    </source>
</evidence>
<proteinExistence type="inferred from homology"/>
<dbReference type="Proteomes" id="UP000002072">
    <property type="component" value="Chromosome"/>
</dbReference>
<dbReference type="Gene3D" id="3.30.1240.10">
    <property type="match status" value="1"/>
</dbReference>
<dbReference type="GeneID" id="29673090"/>
<dbReference type="InterPro" id="IPR023214">
    <property type="entry name" value="HAD_sf"/>
</dbReference>
<dbReference type="GO" id="GO:0016791">
    <property type="term" value="F:phosphatase activity"/>
    <property type="evidence" value="ECO:0007669"/>
    <property type="project" value="UniProtKB-ARBA"/>
</dbReference>
<keyword evidence="3 6" id="KW-0378">Hydrolase</keyword>
<dbReference type="STRING" id="519441.Smon_0156"/>
<name>D1AWH0_STRM9</name>
<dbReference type="PROSITE" id="PS01229">
    <property type="entry name" value="COF_2"/>
    <property type="match status" value="1"/>
</dbReference>
<keyword evidence="7" id="KW-1185">Reference proteome</keyword>
<evidence type="ECO:0000256" key="3">
    <source>
        <dbReference type="ARBA" id="ARBA00022801"/>
    </source>
</evidence>
<dbReference type="EMBL" id="CP001779">
    <property type="protein sequence ID" value="ACZ00646.1"/>
    <property type="molecule type" value="Genomic_DNA"/>
</dbReference>
<evidence type="ECO:0000313" key="6">
    <source>
        <dbReference type="EMBL" id="ACZ00646.1"/>
    </source>
</evidence>
<keyword evidence="4" id="KW-0460">Magnesium</keyword>
<evidence type="ECO:0000256" key="4">
    <source>
        <dbReference type="ARBA" id="ARBA00022842"/>
    </source>
</evidence>
<dbReference type="SFLD" id="SFLDG01140">
    <property type="entry name" value="C2.B:_Phosphomannomutase_and_P"/>
    <property type="match status" value="1"/>
</dbReference>
<dbReference type="Pfam" id="PF08282">
    <property type="entry name" value="Hydrolase_3"/>
    <property type="match status" value="1"/>
</dbReference>
<dbReference type="InterPro" id="IPR036412">
    <property type="entry name" value="HAD-like_sf"/>
</dbReference>
<comment type="cofactor">
    <cofactor evidence="1">
        <name>Mg(2+)</name>
        <dbReference type="ChEBI" id="CHEBI:18420"/>
    </cofactor>
</comment>
<dbReference type="PANTHER" id="PTHR47267">
    <property type="match status" value="1"/>
</dbReference>
<evidence type="ECO:0000313" key="7">
    <source>
        <dbReference type="Proteomes" id="UP000002072"/>
    </source>
</evidence>
<dbReference type="InterPro" id="IPR006379">
    <property type="entry name" value="HAD-SF_hydro_IIB"/>
</dbReference>
<keyword evidence="2" id="KW-0479">Metal-binding</keyword>
<comment type="similarity">
    <text evidence="5">Belongs to the HAD-like hydrolase superfamily. Cof family.</text>
</comment>
<reference evidence="6 7" key="1">
    <citation type="journal article" date="2009" name="Stand. Genomic Sci.">
        <title>Complete genome sequence of Streptobacillus moniliformis type strain (9901T).</title>
        <authorList>
            <person name="Nolan M."/>
            <person name="Gronow S."/>
            <person name="Lapidus A."/>
            <person name="Ivanova N."/>
            <person name="Copeland A."/>
            <person name="Lucas S."/>
            <person name="Del Rio T.G."/>
            <person name="Chen F."/>
            <person name="Tice H."/>
            <person name="Pitluck S."/>
            <person name="Cheng J.F."/>
            <person name="Sims D."/>
            <person name="Meincke L."/>
            <person name="Bruce D."/>
            <person name="Goodwin L."/>
            <person name="Brettin T."/>
            <person name="Han C."/>
            <person name="Detter J.C."/>
            <person name="Ovchinikova G."/>
            <person name="Pati A."/>
            <person name="Mavromatis K."/>
            <person name="Mikhailova N."/>
            <person name="Chen A."/>
            <person name="Palaniappan K."/>
            <person name="Land M."/>
            <person name="Hauser L."/>
            <person name="Chang Y.J."/>
            <person name="Jeffries C.D."/>
            <person name="Rohde M."/>
            <person name="Sproer C."/>
            <person name="Goker M."/>
            <person name="Bristow J."/>
            <person name="Eisen J.A."/>
            <person name="Markowitz V."/>
            <person name="Hugenholtz P."/>
            <person name="Kyrpides N.C."/>
            <person name="Klenk H.P."/>
            <person name="Chain P."/>
        </authorList>
    </citation>
    <scope>NUCLEOTIDE SEQUENCE [LARGE SCALE GENOMIC DNA]</scope>
    <source>
        <strain evidence="7">ATCC 14647 / DSM 12112 / NCTC 10651 / 9901</strain>
    </source>
</reference>
<dbReference type="Gene3D" id="3.40.50.1000">
    <property type="entry name" value="HAD superfamily/HAD-like"/>
    <property type="match status" value="1"/>
</dbReference>
<dbReference type="eggNOG" id="COG0561">
    <property type="taxonomic scope" value="Bacteria"/>
</dbReference>
<dbReference type="PANTHER" id="PTHR47267:SF4">
    <property type="entry name" value="PYRIDOXAL PHOSPHATE PHOSPHATASE YIGL"/>
    <property type="match status" value="1"/>
</dbReference>
<evidence type="ECO:0000256" key="2">
    <source>
        <dbReference type="ARBA" id="ARBA00022723"/>
    </source>
</evidence>
<dbReference type="NCBIfam" id="TIGR01484">
    <property type="entry name" value="HAD-SF-IIB"/>
    <property type="match status" value="1"/>
</dbReference>
<dbReference type="PROSITE" id="PS01228">
    <property type="entry name" value="COF_1"/>
    <property type="match status" value="1"/>
</dbReference>
<organism evidence="6 7">
    <name type="scientific">Streptobacillus moniliformis (strain ATCC 14647 / DSM 12112 / NCTC 10651 / 9901)</name>
    <dbReference type="NCBI Taxonomy" id="519441"/>
    <lineage>
        <taxon>Bacteria</taxon>
        <taxon>Fusobacteriati</taxon>
        <taxon>Fusobacteriota</taxon>
        <taxon>Fusobacteriia</taxon>
        <taxon>Fusobacteriales</taxon>
        <taxon>Leptotrichiaceae</taxon>
        <taxon>Streptobacillus</taxon>
    </lineage>
</organism>
<dbReference type="SUPFAM" id="SSF56784">
    <property type="entry name" value="HAD-like"/>
    <property type="match status" value="1"/>
</dbReference>
<dbReference type="NCBIfam" id="TIGR00099">
    <property type="entry name" value="Cof-subfamily"/>
    <property type="match status" value="1"/>
</dbReference>
<dbReference type="HOGENOM" id="CLU_044146_5_2_0"/>
<evidence type="ECO:0000256" key="1">
    <source>
        <dbReference type="ARBA" id="ARBA00001946"/>
    </source>
</evidence>
<dbReference type="GO" id="GO:0046872">
    <property type="term" value="F:metal ion binding"/>
    <property type="evidence" value="ECO:0007669"/>
    <property type="project" value="UniProtKB-KW"/>
</dbReference>
<sequence>MYKAVVTDLDGTLLNSSHKVSEYSKKVIKKFVEKGYKFYIATGRLHASTKEIADSIGVKIPLITVNGTRILDENGNEIYNNTLSFETVKKIASLDYKSCGEDLLINGYFRNVWLVTDKKAEEYYRKERPDKPYFPNTVSEEEFMSKTFNKMHFIGNHESLLKLREKILKEIDEDLNVVFVGNTCLEIFNKDANKAKAAKFVLEKDGIKLSEAIAFGDSLNDYEMLKEVGKGFLMGNAIYLLKEMAPELEIIETNDNDGEAKKIEEIFGI</sequence>
<protein>
    <submittedName>
        <fullName evidence="6">Cof-like hydrolase</fullName>
    </submittedName>
</protein>
<dbReference type="RefSeq" id="WP_012858204.1">
    <property type="nucleotide sequence ID" value="NC_013515.1"/>
</dbReference>
<dbReference type="InterPro" id="IPR000150">
    <property type="entry name" value="Cof"/>
</dbReference>
<dbReference type="CDD" id="cd07516">
    <property type="entry name" value="HAD_Pase"/>
    <property type="match status" value="1"/>
</dbReference>
<gene>
    <name evidence="6" type="ordered locus">Smon_0156</name>
</gene>
<dbReference type="AlphaFoldDB" id="D1AWH0"/>
<accession>D1AWH0</accession>
<dbReference type="KEGG" id="smf:Smon_0156"/>
<dbReference type="SFLD" id="SFLDS00003">
    <property type="entry name" value="Haloacid_Dehalogenase"/>
    <property type="match status" value="1"/>
</dbReference>